<gene>
    <name evidence="1" type="ORF">E5082_23550</name>
</gene>
<evidence type="ECO:0000313" key="2">
    <source>
        <dbReference type="Proteomes" id="UP000298513"/>
    </source>
</evidence>
<evidence type="ECO:0000313" key="1">
    <source>
        <dbReference type="EMBL" id="TGN78566.1"/>
    </source>
</evidence>
<dbReference type="AlphaFoldDB" id="A0A4Z1D9I4"/>
<accession>A0A4Z1D9I4</accession>
<keyword evidence="2" id="KW-1185">Reference proteome</keyword>
<dbReference type="RefSeq" id="WP_135793260.1">
    <property type="nucleotide sequence ID" value="NZ_BNBQ01000002.1"/>
</dbReference>
<protein>
    <submittedName>
        <fullName evidence="1">Uncharacterized protein</fullName>
    </submittedName>
</protein>
<organism evidence="1 2">
    <name type="scientific">Streptomyces griseoluteus</name>
    <dbReference type="NCBI Taxonomy" id="29306"/>
    <lineage>
        <taxon>Bacteria</taxon>
        <taxon>Bacillati</taxon>
        <taxon>Actinomycetota</taxon>
        <taxon>Actinomycetes</taxon>
        <taxon>Kitasatosporales</taxon>
        <taxon>Streptomycetaceae</taxon>
        <taxon>Streptomyces</taxon>
    </lineage>
</organism>
<dbReference type="GeneID" id="91529691"/>
<reference evidence="1 2" key="1">
    <citation type="submission" date="2019-04" db="EMBL/GenBank/DDBJ databases">
        <title>Streptomyces sp. nov. Bv016 isolated from bark of Buahinia variegata.</title>
        <authorList>
            <person name="Kanchanasin P."/>
            <person name="Tanasupawat S."/>
            <person name="Yuki M."/>
            <person name="Kudo T."/>
        </authorList>
    </citation>
    <scope>NUCLEOTIDE SEQUENCE [LARGE SCALE GENOMIC DNA]</scope>
    <source>
        <strain evidence="1 2">JCM 4765</strain>
    </source>
</reference>
<name>A0A4Z1D9I4_STRGP</name>
<sequence length="134" mass="14444">MSTETGHAGIVHWRRSIWNGTRCQPVLATLRPGELHLRDRSLGSVLRVDPRTVTGRLTRLGTLLLAVDGRRWALVGRGASVSPSPSAEQHRVLEQAGPGTAAAGGLMDTLLNDGALALMRDWHTRLADAGARLR</sequence>
<proteinExistence type="predicted"/>
<dbReference type="Proteomes" id="UP000298513">
    <property type="component" value="Unassembled WGS sequence"/>
</dbReference>
<comment type="caution">
    <text evidence="1">The sequence shown here is derived from an EMBL/GenBank/DDBJ whole genome shotgun (WGS) entry which is preliminary data.</text>
</comment>
<dbReference type="EMBL" id="SRRU01000009">
    <property type="protein sequence ID" value="TGN78566.1"/>
    <property type="molecule type" value="Genomic_DNA"/>
</dbReference>